<dbReference type="Pfam" id="PF12800">
    <property type="entry name" value="Fer4_4"/>
    <property type="match status" value="1"/>
</dbReference>
<feature type="domain" description="4Fe-4S ferredoxin-type" evidence="5">
    <location>
        <begin position="192"/>
        <end position="221"/>
    </location>
</feature>
<feature type="domain" description="4Fe-4S ferredoxin-type" evidence="5">
    <location>
        <begin position="155"/>
        <end position="184"/>
    </location>
</feature>
<dbReference type="PANTHER" id="PTHR43687">
    <property type="entry name" value="ADENYLYLSULFATE REDUCTASE, BETA SUBUNIT"/>
    <property type="match status" value="1"/>
</dbReference>
<evidence type="ECO:0000256" key="4">
    <source>
        <dbReference type="ARBA" id="ARBA00023014"/>
    </source>
</evidence>
<dbReference type="PANTHER" id="PTHR43687:SF1">
    <property type="entry name" value="FERREDOXIN III"/>
    <property type="match status" value="1"/>
</dbReference>
<dbReference type="GO" id="GO:0051539">
    <property type="term" value="F:4 iron, 4 sulfur cluster binding"/>
    <property type="evidence" value="ECO:0007669"/>
    <property type="project" value="UniProtKB-KW"/>
</dbReference>
<evidence type="ECO:0000259" key="5">
    <source>
        <dbReference type="PROSITE" id="PS51379"/>
    </source>
</evidence>
<evidence type="ECO:0000256" key="3">
    <source>
        <dbReference type="ARBA" id="ARBA00023004"/>
    </source>
</evidence>
<dbReference type="Gene3D" id="3.30.70.20">
    <property type="match status" value="3"/>
</dbReference>
<dbReference type="CDD" id="cd10549">
    <property type="entry name" value="MtMvhB_like"/>
    <property type="match status" value="2"/>
</dbReference>
<dbReference type="SUPFAM" id="SSF54862">
    <property type="entry name" value="4Fe-4S ferredoxins"/>
    <property type="match status" value="2"/>
</dbReference>
<feature type="domain" description="4Fe-4S ferredoxin-type" evidence="5">
    <location>
        <begin position="222"/>
        <end position="250"/>
    </location>
</feature>
<dbReference type="GO" id="GO:0016491">
    <property type="term" value="F:oxidoreductase activity"/>
    <property type="evidence" value="ECO:0007669"/>
    <property type="project" value="UniProtKB-ARBA"/>
</dbReference>
<evidence type="ECO:0000313" key="7">
    <source>
        <dbReference type="Proteomes" id="UP000094707"/>
    </source>
</evidence>
<organism evidence="6 7">
    <name type="scientific">Methanobacterium congolense</name>
    <dbReference type="NCBI Taxonomy" id="118062"/>
    <lineage>
        <taxon>Archaea</taxon>
        <taxon>Methanobacteriati</taxon>
        <taxon>Methanobacteriota</taxon>
        <taxon>Methanomada group</taxon>
        <taxon>Methanobacteria</taxon>
        <taxon>Methanobacteriales</taxon>
        <taxon>Methanobacteriaceae</taxon>
        <taxon>Methanobacterium</taxon>
    </lineage>
</organism>
<keyword evidence="4" id="KW-0411">Iron-sulfur</keyword>
<dbReference type="EMBL" id="LT607756">
    <property type="protein sequence ID" value="SCG85576.1"/>
    <property type="molecule type" value="Genomic_DNA"/>
</dbReference>
<keyword evidence="3" id="KW-0408">Iron</keyword>
<evidence type="ECO:0000256" key="2">
    <source>
        <dbReference type="ARBA" id="ARBA00022723"/>
    </source>
</evidence>
<dbReference type="InterPro" id="IPR017900">
    <property type="entry name" value="4Fe4S_Fe_S_CS"/>
</dbReference>
<dbReference type="KEGG" id="mcub:MCBB_1016"/>
<dbReference type="GeneID" id="30411864"/>
<dbReference type="PATRIC" id="fig|129848.4.peg.1022"/>
<evidence type="ECO:0000313" key="6">
    <source>
        <dbReference type="EMBL" id="SCG85576.1"/>
    </source>
</evidence>
<protein>
    <submittedName>
        <fullName evidence="6">Putative polyferredoxin-like protein MJ0514</fullName>
    </submittedName>
</protein>
<feature type="domain" description="4Fe-4S ferredoxin-type" evidence="5">
    <location>
        <begin position="42"/>
        <end position="70"/>
    </location>
</feature>
<feature type="domain" description="4Fe-4S ferredoxin-type" evidence="5">
    <location>
        <begin position="125"/>
        <end position="154"/>
    </location>
</feature>
<gene>
    <name evidence="6" type="ORF">MCBB_1016</name>
</gene>
<sequence length="254" mass="27720">MDITFKKKKNALEGEVVAKSRDMEHGAEEFKPEIEECSLKQRFITISPECVRCNLCAEECPVDAVQDAESTRPAKILENCVKCEICAQTCPVKAVHVLEGTSAVGEDVTYNLQDVQVPHRTLRMENISVDSEKCSSCGTCEKFCPTNAITVPEGETAIIDLDACVGCGACANVCPENAVDLQRKLGPVIKQEELFVDDDICVACGVCEENCPVDAIKLEDEEVVISKDKCISCEVCSRKCPVGALNFERLSDES</sequence>
<dbReference type="InterPro" id="IPR050572">
    <property type="entry name" value="Fe-S_Ferredoxin"/>
</dbReference>
<dbReference type="PROSITE" id="PS51379">
    <property type="entry name" value="4FE4S_FER_2"/>
    <property type="match status" value="6"/>
</dbReference>
<dbReference type="Pfam" id="PF12838">
    <property type="entry name" value="Fer4_7"/>
    <property type="match status" value="1"/>
</dbReference>
<dbReference type="PROSITE" id="PS00198">
    <property type="entry name" value="4FE4S_FER_1"/>
    <property type="match status" value="3"/>
</dbReference>
<dbReference type="OrthoDB" id="23833at2157"/>
<dbReference type="RefSeq" id="WP_071906723.1">
    <property type="nucleotide sequence ID" value="NZ_LT607756.1"/>
</dbReference>
<dbReference type="InterPro" id="IPR017896">
    <property type="entry name" value="4Fe4S_Fe-S-bd"/>
</dbReference>
<dbReference type="GO" id="GO:0046872">
    <property type="term" value="F:metal ion binding"/>
    <property type="evidence" value="ECO:0007669"/>
    <property type="project" value="UniProtKB-KW"/>
</dbReference>
<name>A0A1D3L1Y3_9EURY</name>
<accession>A0A1D3L1Y3</accession>
<keyword evidence="1" id="KW-0004">4Fe-4S</keyword>
<dbReference type="Proteomes" id="UP000094707">
    <property type="component" value="Chromosome I"/>
</dbReference>
<keyword evidence="7" id="KW-1185">Reference proteome</keyword>
<reference evidence="6 7" key="1">
    <citation type="submission" date="2016-08" db="EMBL/GenBank/DDBJ databases">
        <authorList>
            <person name="Seilhamer J.J."/>
        </authorList>
    </citation>
    <scope>NUCLEOTIDE SEQUENCE [LARGE SCALE GENOMIC DNA]</scope>
    <source>
        <strain evidence="6">Buetzberg</strain>
    </source>
</reference>
<dbReference type="AlphaFoldDB" id="A0A1D3L1Y3"/>
<evidence type="ECO:0000256" key="1">
    <source>
        <dbReference type="ARBA" id="ARBA00022485"/>
    </source>
</evidence>
<feature type="domain" description="4Fe-4S ferredoxin-type" evidence="5">
    <location>
        <begin position="71"/>
        <end position="100"/>
    </location>
</feature>
<keyword evidence="2" id="KW-0479">Metal-binding</keyword>
<dbReference type="Pfam" id="PF00037">
    <property type="entry name" value="Fer4"/>
    <property type="match status" value="3"/>
</dbReference>
<dbReference type="STRING" id="118062.MCBB_1016"/>
<proteinExistence type="predicted"/>